<dbReference type="Gene3D" id="4.10.280.10">
    <property type="entry name" value="Helix-loop-helix DNA-binding domain"/>
    <property type="match status" value="1"/>
</dbReference>
<name>A0ABV5WDD3_9BACI</name>
<dbReference type="InterPro" id="IPR036638">
    <property type="entry name" value="HLH_DNA-bd_sf"/>
</dbReference>
<proteinExistence type="predicted"/>
<dbReference type="InterPro" id="IPR018540">
    <property type="entry name" value="Spo0E-like"/>
</dbReference>
<reference evidence="1 2" key="1">
    <citation type="submission" date="2024-09" db="EMBL/GenBank/DDBJ databases">
        <authorList>
            <person name="Sun Q."/>
            <person name="Mori K."/>
        </authorList>
    </citation>
    <scope>NUCLEOTIDE SEQUENCE [LARGE SCALE GENOMIC DNA]</scope>
    <source>
        <strain evidence="1 2">JCM 11201</strain>
    </source>
</reference>
<evidence type="ECO:0000313" key="1">
    <source>
        <dbReference type="EMBL" id="MFB9758613.1"/>
    </source>
</evidence>
<dbReference type="SUPFAM" id="SSF140500">
    <property type="entry name" value="BAS1536-like"/>
    <property type="match status" value="1"/>
</dbReference>
<keyword evidence="2" id="KW-1185">Reference proteome</keyword>
<sequence length="61" mass="7162">MLFTDIENLEKKIKQFKVILHQTVKETGLNSLETVNCSQQLDQLILIHQKLSYEKKIELCC</sequence>
<dbReference type="Proteomes" id="UP001589609">
    <property type="component" value="Unassembled WGS sequence"/>
</dbReference>
<dbReference type="InterPro" id="IPR037208">
    <property type="entry name" value="Spo0E-like_sf"/>
</dbReference>
<gene>
    <name evidence="1" type="ORF">ACFFMS_08800</name>
</gene>
<dbReference type="RefSeq" id="WP_379948900.1">
    <property type="nucleotide sequence ID" value="NZ_JBHMAF010000036.1"/>
</dbReference>
<comment type="caution">
    <text evidence="1">The sequence shown here is derived from an EMBL/GenBank/DDBJ whole genome shotgun (WGS) entry which is preliminary data.</text>
</comment>
<evidence type="ECO:0000313" key="2">
    <source>
        <dbReference type="Proteomes" id="UP001589609"/>
    </source>
</evidence>
<accession>A0ABV5WDD3</accession>
<organism evidence="1 2">
    <name type="scientific">Ectobacillus funiculus</name>
    <dbReference type="NCBI Taxonomy" id="137993"/>
    <lineage>
        <taxon>Bacteria</taxon>
        <taxon>Bacillati</taxon>
        <taxon>Bacillota</taxon>
        <taxon>Bacilli</taxon>
        <taxon>Bacillales</taxon>
        <taxon>Bacillaceae</taxon>
        <taxon>Ectobacillus</taxon>
    </lineage>
</organism>
<dbReference type="Pfam" id="PF09388">
    <property type="entry name" value="SpoOE-like"/>
    <property type="match status" value="1"/>
</dbReference>
<dbReference type="EMBL" id="JBHMAF010000036">
    <property type="protein sequence ID" value="MFB9758613.1"/>
    <property type="molecule type" value="Genomic_DNA"/>
</dbReference>
<protein>
    <submittedName>
        <fullName evidence="1">Spo0E family sporulation regulatory protein-aspartic acid phosphatase</fullName>
    </submittedName>
</protein>